<dbReference type="Proteomes" id="UP000615446">
    <property type="component" value="Unassembled WGS sequence"/>
</dbReference>
<comment type="caution">
    <text evidence="1">The sequence shown here is derived from an EMBL/GenBank/DDBJ whole genome shotgun (WGS) entry which is preliminary data.</text>
</comment>
<dbReference type="AlphaFoldDB" id="A0A8H3QUU1"/>
<evidence type="ECO:0000313" key="1">
    <source>
        <dbReference type="EMBL" id="GES93033.1"/>
    </source>
</evidence>
<proteinExistence type="predicted"/>
<accession>A0A8H3QUU1</accession>
<protein>
    <submittedName>
        <fullName evidence="1">Uncharacterized protein</fullName>
    </submittedName>
</protein>
<dbReference type="EMBL" id="BLAL01000218">
    <property type="protein sequence ID" value="GES93033.1"/>
    <property type="molecule type" value="Genomic_DNA"/>
</dbReference>
<name>A0A8H3QUU1_9GLOM</name>
<gene>
    <name evidence="1" type="ORF">RCL2_001979300</name>
</gene>
<sequence>MSVYKAIASLELYKRKKKALRILFTDHPSKKTEAEEIILTCTDKEQVDYLRELLTSGKRPLSPSAESNRYKRTKILAEDWEKDTRKIALFVRTAIDLDLNKE</sequence>
<organism evidence="1 2">
    <name type="scientific">Rhizophagus clarus</name>
    <dbReference type="NCBI Taxonomy" id="94130"/>
    <lineage>
        <taxon>Eukaryota</taxon>
        <taxon>Fungi</taxon>
        <taxon>Fungi incertae sedis</taxon>
        <taxon>Mucoromycota</taxon>
        <taxon>Glomeromycotina</taxon>
        <taxon>Glomeromycetes</taxon>
        <taxon>Glomerales</taxon>
        <taxon>Glomeraceae</taxon>
        <taxon>Rhizophagus</taxon>
    </lineage>
</organism>
<evidence type="ECO:0000313" key="2">
    <source>
        <dbReference type="Proteomes" id="UP000615446"/>
    </source>
</evidence>
<reference evidence="1" key="1">
    <citation type="submission" date="2019-10" db="EMBL/GenBank/DDBJ databases">
        <title>Conservation and host-specific expression of non-tandemly repeated heterogenous ribosome RNA gene in arbuscular mycorrhizal fungi.</title>
        <authorList>
            <person name="Maeda T."/>
            <person name="Kobayashi Y."/>
            <person name="Nakagawa T."/>
            <person name="Ezawa T."/>
            <person name="Yamaguchi K."/>
            <person name="Bino T."/>
            <person name="Nishimoto Y."/>
            <person name="Shigenobu S."/>
            <person name="Kawaguchi M."/>
        </authorList>
    </citation>
    <scope>NUCLEOTIDE SEQUENCE</scope>
    <source>
        <strain evidence="1">HR1</strain>
    </source>
</reference>